<dbReference type="Gene3D" id="1.20.120.520">
    <property type="entry name" value="nmb1532 protein domain like"/>
    <property type="match status" value="1"/>
</dbReference>
<proteinExistence type="predicted"/>
<sequence>MVQHAAEEQLNAMEFVLHRVDPVNKQGLHGLTAFEGLSPMDPPNAYAPPNIEPAALEDMHPFLRHLAAEHVPFLRELDAFEETILDIRKNGYTRVADAQLRHFLNFFNEHFIAHHRHEEAALFPLLKRRLLETGEHGGGPDPQTPVDLMQDEHVKAIQLAAVILNFLGLAFRFRDQQTRLIILDAALEQGKFLVELLRLHVFREDNVLFPLAHRLIMPAEFEQM</sequence>
<dbReference type="EMBL" id="CAJQUM010000001">
    <property type="protein sequence ID" value="CAG4884192.1"/>
    <property type="molecule type" value="Genomic_DNA"/>
</dbReference>
<organism evidence="2 3">
    <name type="scientific">Georgfuchsia toluolica</name>
    <dbReference type="NCBI Taxonomy" id="424218"/>
    <lineage>
        <taxon>Bacteria</taxon>
        <taxon>Pseudomonadati</taxon>
        <taxon>Pseudomonadota</taxon>
        <taxon>Betaproteobacteria</taxon>
        <taxon>Nitrosomonadales</taxon>
        <taxon>Sterolibacteriaceae</taxon>
        <taxon>Georgfuchsia</taxon>
    </lineage>
</organism>
<reference evidence="2" key="1">
    <citation type="submission" date="2021-04" db="EMBL/GenBank/DDBJ databases">
        <authorList>
            <person name="Hornung B."/>
        </authorList>
    </citation>
    <scope>NUCLEOTIDE SEQUENCE</scope>
    <source>
        <strain evidence="2">G5G6</strain>
    </source>
</reference>
<dbReference type="Proteomes" id="UP000742786">
    <property type="component" value="Unassembled WGS sequence"/>
</dbReference>
<feature type="domain" description="Hemerythrin-like" evidence="1">
    <location>
        <begin position="64"/>
        <end position="212"/>
    </location>
</feature>
<name>A0A916J591_9PROT</name>
<dbReference type="RefSeq" id="WP_220636065.1">
    <property type="nucleotide sequence ID" value="NZ_CAJQUM010000001.1"/>
</dbReference>
<gene>
    <name evidence="2" type="ORF">GTOL_12075</name>
</gene>
<dbReference type="Pfam" id="PF01814">
    <property type="entry name" value="Hemerythrin"/>
    <property type="match status" value="1"/>
</dbReference>
<dbReference type="AlphaFoldDB" id="A0A916J591"/>
<accession>A0A916J591</accession>
<evidence type="ECO:0000313" key="2">
    <source>
        <dbReference type="EMBL" id="CAG4884192.1"/>
    </source>
</evidence>
<keyword evidence="3" id="KW-1185">Reference proteome</keyword>
<dbReference type="InterPro" id="IPR012312">
    <property type="entry name" value="Hemerythrin-like"/>
</dbReference>
<evidence type="ECO:0000259" key="1">
    <source>
        <dbReference type="Pfam" id="PF01814"/>
    </source>
</evidence>
<protein>
    <recommendedName>
        <fullName evidence="1">Hemerythrin-like domain-containing protein</fullName>
    </recommendedName>
</protein>
<comment type="caution">
    <text evidence="2">The sequence shown here is derived from an EMBL/GenBank/DDBJ whole genome shotgun (WGS) entry which is preliminary data.</text>
</comment>
<evidence type="ECO:0000313" key="3">
    <source>
        <dbReference type="Proteomes" id="UP000742786"/>
    </source>
</evidence>